<reference evidence="1 2" key="1">
    <citation type="submission" date="2017-10" db="EMBL/GenBank/DDBJ databases">
        <title>The draft genome sequence of Lewinella nigricans NBRC 102662.</title>
        <authorList>
            <person name="Wang K."/>
        </authorList>
    </citation>
    <scope>NUCLEOTIDE SEQUENCE [LARGE SCALE GENOMIC DNA]</scope>
    <source>
        <strain evidence="1 2">NBRC 102662</strain>
    </source>
</reference>
<comment type="caution">
    <text evidence="1">The sequence shown here is derived from an EMBL/GenBank/DDBJ whole genome shotgun (WGS) entry which is preliminary data.</text>
</comment>
<proteinExistence type="predicted"/>
<organism evidence="1 2">
    <name type="scientific">Flavilitoribacter nigricans (strain ATCC 23147 / DSM 23189 / NBRC 102662 / NCIMB 1420 / SS-2)</name>
    <name type="common">Lewinella nigricans</name>
    <dbReference type="NCBI Taxonomy" id="1122177"/>
    <lineage>
        <taxon>Bacteria</taxon>
        <taxon>Pseudomonadati</taxon>
        <taxon>Bacteroidota</taxon>
        <taxon>Saprospiria</taxon>
        <taxon>Saprospirales</taxon>
        <taxon>Lewinellaceae</taxon>
        <taxon>Flavilitoribacter</taxon>
    </lineage>
</organism>
<keyword evidence="2" id="KW-1185">Reference proteome</keyword>
<evidence type="ECO:0000313" key="1">
    <source>
        <dbReference type="EMBL" id="PHN06000.1"/>
    </source>
</evidence>
<sequence length="70" mass="8169">MLVFTAKAAKPRRFKMTYFEKICLGKFIEALCGLYNQDREGLRICLRQNHKNLVSLRLGGEIQSFLVLNY</sequence>
<name>A0A2D0NCA1_FLAN2</name>
<dbReference type="AlphaFoldDB" id="A0A2D0NCA1"/>
<dbReference type="EMBL" id="PDUD01000019">
    <property type="protein sequence ID" value="PHN06000.1"/>
    <property type="molecule type" value="Genomic_DNA"/>
</dbReference>
<dbReference type="Proteomes" id="UP000223913">
    <property type="component" value="Unassembled WGS sequence"/>
</dbReference>
<protein>
    <submittedName>
        <fullName evidence="1">Uncharacterized protein</fullName>
    </submittedName>
</protein>
<gene>
    <name evidence="1" type="ORF">CRP01_13605</name>
</gene>
<evidence type="ECO:0000313" key="2">
    <source>
        <dbReference type="Proteomes" id="UP000223913"/>
    </source>
</evidence>
<accession>A0A2D0NCA1</accession>